<keyword evidence="3 6" id="KW-0133">Cell shape</keyword>
<comment type="pathway">
    <text evidence="1 6">Cell wall biogenesis; peptidoglycan biosynthesis.</text>
</comment>
<keyword evidence="5 6" id="KW-0961">Cell wall biogenesis/degradation</keyword>
<accession>A0A951UUH3</accession>
<reference evidence="8" key="2">
    <citation type="journal article" date="2022" name="Microbiol. Resour. Announc.">
        <title>Metagenome Sequencing to Explore Phylogenomics of Terrestrial Cyanobacteria.</title>
        <authorList>
            <person name="Ward R.D."/>
            <person name="Stajich J.E."/>
            <person name="Johansen J.R."/>
            <person name="Huntemann M."/>
            <person name="Clum A."/>
            <person name="Foster B."/>
            <person name="Foster B."/>
            <person name="Roux S."/>
            <person name="Palaniappan K."/>
            <person name="Varghese N."/>
            <person name="Mukherjee S."/>
            <person name="Reddy T.B.K."/>
            <person name="Daum C."/>
            <person name="Copeland A."/>
            <person name="Chen I.A."/>
            <person name="Ivanova N.N."/>
            <person name="Kyrpides N.C."/>
            <person name="Shapiro N."/>
            <person name="Eloe-Fadrosh E.A."/>
            <person name="Pietrasiak N."/>
        </authorList>
    </citation>
    <scope>NUCLEOTIDE SEQUENCE</scope>
    <source>
        <strain evidence="8">GSE-NOS-MK-12-04C</strain>
    </source>
</reference>
<dbReference type="CDD" id="cd16913">
    <property type="entry name" value="YkuD_like"/>
    <property type="match status" value="1"/>
</dbReference>
<evidence type="ECO:0000256" key="6">
    <source>
        <dbReference type="PROSITE-ProRule" id="PRU01373"/>
    </source>
</evidence>
<dbReference type="PANTHER" id="PTHR30582">
    <property type="entry name" value="L,D-TRANSPEPTIDASE"/>
    <property type="match status" value="1"/>
</dbReference>
<dbReference type="InterPro" id="IPR038063">
    <property type="entry name" value="Transpep_catalytic_dom"/>
</dbReference>
<feature type="domain" description="L,D-TPase catalytic" evidence="7">
    <location>
        <begin position="57"/>
        <end position="170"/>
    </location>
</feature>
<dbReference type="PANTHER" id="PTHR30582:SF2">
    <property type="entry name" value="L,D-TRANSPEPTIDASE YCIB-RELATED"/>
    <property type="match status" value="1"/>
</dbReference>
<dbReference type="GO" id="GO:0071972">
    <property type="term" value="F:peptidoglycan L,D-transpeptidase activity"/>
    <property type="evidence" value="ECO:0007669"/>
    <property type="project" value="TreeGrafter"/>
</dbReference>
<feature type="active site" description="Proton donor/acceptor" evidence="6">
    <location>
        <position position="130"/>
    </location>
</feature>
<organism evidence="8 9">
    <name type="scientific">Cyanomargarita calcarea GSE-NOS-MK-12-04C</name>
    <dbReference type="NCBI Taxonomy" id="2839659"/>
    <lineage>
        <taxon>Bacteria</taxon>
        <taxon>Bacillati</taxon>
        <taxon>Cyanobacteriota</taxon>
        <taxon>Cyanophyceae</taxon>
        <taxon>Nostocales</taxon>
        <taxon>Cyanomargaritaceae</taxon>
        <taxon>Cyanomargarita</taxon>
    </lineage>
</organism>
<evidence type="ECO:0000256" key="4">
    <source>
        <dbReference type="ARBA" id="ARBA00022984"/>
    </source>
</evidence>
<evidence type="ECO:0000256" key="5">
    <source>
        <dbReference type="ARBA" id="ARBA00023316"/>
    </source>
</evidence>
<keyword evidence="4 6" id="KW-0573">Peptidoglycan synthesis</keyword>
<protein>
    <submittedName>
        <fullName evidence="8">L,D-transpeptidase</fullName>
    </submittedName>
</protein>
<evidence type="ECO:0000313" key="8">
    <source>
        <dbReference type="EMBL" id="MBW4669792.1"/>
    </source>
</evidence>
<dbReference type="SUPFAM" id="SSF141523">
    <property type="entry name" value="L,D-transpeptidase catalytic domain-like"/>
    <property type="match status" value="1"/>
</dbReference>
<name>A0A951UUH3_9CYAN</name>
<comment type="caution">
    <text evidence="8">The sequence shown here is derived from an EMBL/GenBank/DDBJ whole genome shotgun (WGS) entry which is preliminary data.</text>
</comment>
<feature type="active site" description="Nucleophile" evidence="6">
    <location>
        <position position="146"/>
    </location>
</feature>
<dbReference type="GO" id="GO:0016740">
    <property type="term" value="F:transferase activity"/>
    <property type="evidence" value="ECO:0007669"/>
    <property type="project" value="UniProtKB-KW"/>
</dbReference>
<dbReference type="Gene3D" id="2.40.440.10">
    <property type="entry name" value="L,D-transpeptidase catalytic domain-like"/>
    <property type="match status" value="1"/>
</dbReference>
<dbReference type="InterPro" id="IPR050979">
    <property type="entry name" value="LD-transpeptidase"/>
</dbReference>
<dbReference type="GO" id="GO:0018104">
    <property type="term" value="P:peptidoglycan-protein cross-linking"/>
    <property type="evidence" value="ECO:0007669"/>
    <property type="project" value="TreeGrafter"/>
</dbReference>
<dbReference type="GO" id="GO:0005576">
    <property type="term" value="C:extracellular region"/>
    <property type="evidence" value="ECO:0007669"/>
    <property type="project" value="TreeGrafter"/>
</dbReference>
<dbReference type="AlphaFoldDB" id="A0A951UUH3"/>
<dbReference type="Proteomes" id="UP000729701">
    <property type="component" value="Unassembled WGS sequence"/>
</dbReference>
<evidence type="ECO:0000256" key="3">
    <source>
        <dbReference type="ARBA" id="ARBA00022960"/>
    </source>
</evidence>
<evidence type="ECO:0000256" key="2">
    <source>
        <dbReference type="ARBA" id="ARBA00022679"/>
    </source>
</evidence>
<dbReference type="GO" id="GO:0071555">
    <property type="term" value="P:cell wall organization"/>
    <property type="evidence" value="ECO:0007669"/>
    <property type="project" value="UniProtKB-UniRule"/>
</dbReference>
<reference evidence="8" key="1">
    <citation type="submission" date="2021-05" db="EMBL/GenBank/DDBJ databases">
        <authorList>
            <person name="Pietrasiak N."/>
            <person name="Ward R."/>
            <person name="Stajich J.E."/>
            <person name="Kurbessoian T."/>
        </authorList>
    </citation>
    <scope>NUCLEOTIDE SEQUENCE</scope>
    <source>
        <strain evidence="8">GSE-NOS-MK-12-04C</strain>
    </source>
</reference>
<dbReference type="PROSITE" id="PS52029">
    <property type="entry name" value="LD_TPASE"/>
    <property type="match status" value="1"/>
</dbReference>
<dbReference type="EMBL" id="JAHHGZ010000024">
    <property type="protein sequence ID" value="MBW4669792.1"/>
    <property type="molecule type" value="Genomic_DNA"/>
</dbReference>
<gene>
    <name evidence="8" type="ORF">KME60_20845</name>
</gene>
<keyword evidence="2" id="KW-0808">Transferase</keyword>
<evidence type="ECO:0000313" key="9">
    <source>
        <dbReference type="Proteomes" id="UP000729701"/>
    </source>
</evidence>
<evidence type="ECO:0000259" key="7">
    <source>
        <dbReference type="PROSITE" id="PS52029"/>
    </source>
</evidence>
<sequence>MRTNISYGLMRRSGNLCLGVGLMLVGLFSWSPPILGETNANNRKIMIAQVEPKSQVRRIEIDLSKQRLYAWEGKTLVYSFRVSTGKRSTPTPTGEFFIDSKYRTNRMRGRNYDIPDVPYAMYFYRGYAIHGAYWHNSFGTPISHGCVNLPVQQARKLYNWTKLGMMVQVHK</sequence>
<dbReference type="Pfam" id="PF03734">
    <property type="entry name" value="YkuD"/>
    <property type="match status" value="1"/>
</dbReference>
<proteinExistence type="predicted"/>
<dbReference type="InterPro" id="IPR005490">
    <property type="entry name" value="LD_TPept_cat_dom"/>
</dbReference>
<dbReference type="GO" id="GO:0008360">
    <property type="term" value="P:regulation of cell shape"/>
    <property type="evidence" value="ECO:0007669"/>
    <property type="project" value="UniProtKB-UniRule"/>
</dbReference>
<evidence type="ECO:0000256" key="1">
    <source>
        <dbReference type="ARBA" id="ARBA00004752"/>
    </source>
</evidence>